<reference evidence="2 3" key="1">
    <citation type="journal article" date="2016" name="DNA Res.">
        <title>Genome sequence of Aspergillus luchuensis NBRC 4314.</title>
        <authorList>
            <person name="Yamada O."/>
            <person name="Machida M."/>
            <person name="Hosoyama A."/>
            <person name="Goto M."/>
            <person name="Takahashi T."/>
            <person name="Futagami T."/>
            <person name="Yamagata Y."/>
            <person name="Takeuchi M."/>
            <person name="Kobayashi T."/>
            <person name="Koike H."/>
            <person name="Abe K."/>
            <person name="Asai K."/>
            <person name="Arita M."/>
            <person name="Fujita N."/>
            <person name="Fukuda K."/>
            <person name="Higa K."/>
            <person name="Horikawa H."/>
            <person name="Ishikawa T."/>
            <person name="Jinno K."/>
            <person name="Kato Y."/>
            <person name="Kirimura K."/>
            <person name="Mizutani O."/>
            <person name="Nakasone K."/>
            <person name="Sano M."/>
            <person name="Shiraishi Y."/>
            <person name="Tsukahara M."/>
            <person name="Gomi K."/>
        </authorList>
    </citation>
    <scope>NUCLEOTIDE SEQUENCE [LARGE SCALE GENOMIC DNA]</scope>
    <source>
        <strain evidence="2 3">RIB 2604</strain>
    </source>
</reference>
<evidence type="ECO:0000313" key="2">
    <source>
        <dbReference type="EMBL" id="GAT26271.1"/>
    </source>
</evidence>
<comment type="caution">
    <text evidence="2">The sequence shown here is derived from an EMBL/GenBank/DDBJ whole genome shotgun (WGS) entry which is preliminary data.</text>
</comment>
<feature type="region of interest" description="Disordered" evidence="1">
    <location>
        <begin position="1"/>
        <end position="20"/>
    </location>
</feature>
<accession>A0A146FME1</accession>
<protein>
    <submittedName>
        <fullName evidence="2">Acetyl-CoA carboxylase</fullName>
    </submittedName>
</protein>
<gene>
    <name evidence="2" type="ORF">RIB2604_02008530</name>
</gene>
<sequence>MGIPSFGLIERKGDDGGTGTADVQQGFPVWYAVSSCLSAISFPRETRHPKAGGRLHMASTSGPQLPCWGKAGVKKSSFPMPPGYATRTFADDIGDTLTLLQIARSSGIDQSQRDLLSIISSIPVVSNV</sequence>
<evidence type="ECO:0000313" key="3">
    <source>
        <dbReference type="Proteomes" id="UP000075230"/>
    </source>
</evidence>
<dbReference type="Proteomes" id="UP000075230">
    <property type="component" value="Unassembled WGS sequence"/>
</dbReference>
<reference evidence="3" key="2">
    <citation type="submission" date="2016-02" db="EMBL/GenBank/DDBJ databases">
        <title>Genome sequencing of Aspergillus luchuensis NBRC 4314.</title>
        <authorList>
            <person name="Yamada O."/>
        </authorList>
    </citation>
    <scope>NUCLEOTIDE SEQUENCE [LARGE SCALE GENOMIC DNA]</scope>
    <source>
        <strain evidence="3">RIB 2604</strain>
    </source>
</reference>
<evidence type="ECO:0000256" key="1">
    <source>
        <dbReference type="SAM" id="MobiDB-lite"/>
    </source>
</evidence>
<organism evidence="2 3">
    <name type="scientific">Aspergillus kawachii</name>
    <name type="common">White koji mold</name>
    <name type="synonym">Aspergillus awamori var. kawachi</name>
    <dbReference type="NCBI Taxonomy" id="1069201"/>
    <lineage>
        <taxon>Eukaryota</taxon>
        <taxon>Fungi</taxon>
        <taxon>Dikarya</taxon>
        <taxon>Ascomycota</taxon>
        <taxon>Pezizomycotina</taxon>
        <taxon>Eurotiomycetes</taxon>
        <taxon>Eurotiomycetidae</taxon>
        <taxon>Eurotiales</taxon>
        <taxon>Aspergillaceae</taxon>
        <taxon>Aspergillus</taxon>
        <taxon>Aspergillus subgen. Circumdati</taxon>
    </lineage>
</organism>
<dbReference type="AlphaFoldDB" id="A0A146FME1"/>
<name>A0A146FME1_ASPKA</name>
<proteinExistence type="predicted"/>
<dbReference type="EMBL" id="BCWF01000020">
    <property type="protein sequence ID" value="GAT26271.1"/>
    <property type="molecule type" value="Genomic_DNA"/>
</dbReference>